<evidence type="ECO:0000313" key="4">
    <source>
        <dbReference type="Proteomes" id="UP001159405"/>
    </source>
</evidence>
<gene>
    <name evidence="2" type="ORF">PLOB_00023159</name>
    <name evidence="3" type="ORF">PLOB_00023163</name>
</gene>
<feature type="compositionally biased region" description="Polar residues" evidence="1">
    <location>
        <begin position="1"/>
        <end position="10"/>
    </location>
</feature>
<dbReference type="EMBL" id="CALNXK010000271">
    <property type="protein sequence ID" value="CAH3180178.1"/>
    <property type="molecule type" value="Genomic_DNA"/>
</dbReference>
<organism evidence="2 4">
    <name type="scientific">Porites lobata</name>
    <dbReference type="NCBI Taxonomy" id="104759"/>
    <lineage>
        <taxon>Eukaryota</taxon>
        <taxon>Metazoa</taxon>
        <taxon>Cnidaria</taxon>
        <taxon>Anthozoa</taxon>
        <taxon>Hexacorallia</taxon>
        <taxon>Scleractinia</taxon>
        <taxon>Fungiina</taxon>
        <taxon>Poritidae</taxon>
        <taxon>Porites</taxon>
    </lineage>
</organism>
<evidence type="ECO:0000313" key="2">
    <source>
        <dbReference type="EMBL" id="CAH3180178.1"/>
    </source>
</evidence>
<feature type="region of interest" description="Disordered" evidence="1">
    <location>
        <begin position="1"/>
        <end position="53"/>
    </location>
</feature>
<accession>A0ABN8RMG3</accession>
<protein>
    <submittedName>
        <fullName evidence="2">Uncharacterized protein</fullName>
    </submittedName>
</protein>
<dbReference type="EMBL" id="CALNXK010000271">
    <property type="protein sequence ID" value="CAH3180185.1"/>
    <property type="molecule type" value="Genomic_DNA"/>
</dbReference>
<evidence type="ECO:0000313" key="3">
    <source>
        <dbReference type="EMBL" id="CAH3180185.1"/>
    </source>
</evidence>
<proteinExistence type="predicted"/>
<dbReference type="Proteomes" id="UP001159405">
    <property type="component" value="Unassembled WGS sequence"/>
</dbReference>
<keyword evidence="4" id="KW-1185">Reference proteome</keyword>
<comment type="caution">
    <text evidence="2">The sequence shown here is derived from an EMBL/GenBank/DDBJ whole genome shotgun (WGS) entry which is preliminary data.</text>
</comment>
<reference evidence="2 4" key="1">
    <citation type="submission" date="2022-05" db="EMBL/GenBank/DDBJ databases">
        <authorList>
            <consortium name="Genoscope - CEA"/>
            <person name="William W."/>
        </authorList>
    </citation>
    <scope>NUCLEOTIDE SEQUENCE [LARGE SCALE GENOMIC DNA]</scope>
</reference>
<name>A0ABN8RMG3_9CNID</name>
<sequence>MKMNTQTLSVSDRKRTGSLMMEPTSPPKPSHITAKIRSVAAVKTEPCDRTERK</sequence>
<evidence type="ECO:0000256" key="1">
    <source>
        <dbReference type="SAM" id="MobiDB-lite"/>
    </source>
</evidence>